<dbReference type="GO" id="GO:0015627">
    <property type="term" value="C:type II protein secretion system complex"/>
    <property type="evidence" value="ECO:0007669"/>
    <property type="project" value="TreeGrafter"/>
</dbReference>
<organism evidence="4 5">
    <name type="scientific">Leifsonia soli</name>
    <dbReference type="NCBI Taxonomy" id="582665"/>
    <lineage>
        <taxon>Bacteria</taxon>
        <taxon>Bacillati</taxon>
        <taxon>Actinomycetota</taxon>
        <taxon>Actinomycetes</taxon>
        <taxon>Micrococcales</taxon>
        <taxon>Microbacteriaceae</taxon>
        <taxon>Leifsonia</taxon>
    </lineage>
</organism>
<sequence>MRHRADPSAVGPAAPESGDDRRSVRVRVGVGAAVALAIVAAVVAVLVSATAQQGSSVDLGTPVPSSAGATNAAATATAAGRLLLHVTGAVRDPGIVDLPAGSRVLDAVAAAGGAADGADIAALNLARPVADGEQLVVPRVGDPPPAGGAGAGGVASGSGSAGSASGAPLNLNTATPAELETLPRIGPALAQRIVDWRAANGRFGAVSDLMKVSGIGQKLFDGLKDRVVV</sequence>
<dbReference type="InterPro" id="IPR010994">
    <property type="entry name" value="RuvA_2-like"/>
</dbReference>
<dbReference type="Gene3D" id="1.10.150.320">
    <property type="entry name" value="Photosystem II 12 kDa extrinsic protein"/>
    <property type="match status" value="1"/>
</dbReference>
<keyword evidence="2" id="KW-0472">Membrane</keyword>
<dbReference type="Pfam" id="PF10531">
    <property type="entry name" value="SLBB"/>
    <property type="match status" value="1"/>
</dbReference>
<dbReference type="SUPFAM" id="SSF47781">
    <property type="entry name" value="RuvA domain 2-like"/>
    <property type="match status" value="1"/>
</dbReference>
<evidence type="ECO:0000313" key="4">
    <source>
        <dbReference type="EMBL" id="NYD73422.1"/>
    </source>
</evidence>
<dbReference type="RefSeq" id="WP_179454969.1">
    <property type="nucleotide sequence ID" value="NZ_BAAAPX010000001.1"/>
</dbReference>
<feature type="transmembrane region" description="Helical" evidence="2">
    <location>
        <begin position="28"/>
        <end position="49"/>
    </location>
</feature>
<comment type="caution">
    <text evidence="4">The sequence shown here is derived from an EMBL/GenBank/DDBJ whole genome shotgun (WGS) entry which is preliminary data.</text>
</comment>
<accession>A0A852SXM5</accession>
<feature type="domain" description="Helix-hairpin-helix DNA-binding motif class 1" evidence="3">
    <location>
        <begin position="207"/>
        <end position="226"/>
    </location>
</feature>
<dbReference type="AlphaFoldDB" id="A0A852SXM5"/>
<feature type="region of interest" description="Disordered" evidence="1">
    <location>
        <begin position="139"/>
        <end position="169"/>
    </location>
</feature>
<dbReference type="PANTHER" id="PTHR21180">
    <property type="entry name" value="ENDONUCLEASE/EXONUCLEASE/PHOSPHATASE FAMILY DOMAIN-CONTAINING PROTEIN 1"/>
    <property type="match status" value="1"/>
</dbReference>
<dbReference type="InterPro" id="IPR019554">
    <property type="entry name" value="Soluble_ligand-bd"/>
</dbReference>
<evidence type="ECO:0000313" key="5">
    <source>
        <dbReference type="Proteomes" id="UP000589620"/>
    </source>
</evidence>
<dbReference type="Proteomes" id="UP000589620">
    <property type="component" value="Unassembled WGS sequence"/>
</dbReference>
<keyword evidence="5" id="KW-1185">Reference proteome</keyword>
<feature type="domain" description="Helix-hairpin-helix DNA-binding motif class 1" evidence="3">
    <location>
        <begin position="177"/>
        <end position="196"/>
    </location>
</feature>
<reference evidence="4 5" key="1">
    <citation type="submission" date="2020-07" db="EMBL/GenBank/DDBJ databases">
        <title>Sequencing the genomes of 1000 actinobacteria strains.</title>
        <authorList>
            <person name="Klenk H.-P."/>
        </authorList>
    </citation>
    <scope>NUCLEOTIDE SEQUENCE [LARGE SCALE GENOMIC DNA]</scope>
    <source>
        <strain evidence="4 5">DSM 23871</strain>
    </source>
</reference>
<dbReference type="SMART" id="SM00278">
    <property type="entry name" value="HhH1"/>
    <property type="match status" value="2"/>
</dbReference>
<dbReference type="GO" id="GO:0015628">
    <property type="term" value="P:protein secretion by the type II secretion system"/>
    <property type="evidence" value="ECO:0007669"/>
    <property type="project" value="TreeGrafter"/>
</dbReference>
<keyword evidence="2" id="KW-1133">Transmembrane helix</keyword>
<evidence type="ECO:0000256" key="1">
    <source>
        <dbReference type="SAM" id="MobiDB-lite"/>
    </source>
</evidence>
<dbReference type="GO" id="GO:0006281">
    <property type="term" value="P:DNA repair"/>
    <property type="evidence" value="ECO:0007669"/>
    <property type="project" value="InterPro"/>
</dbReference>
<feature type="compositionally biased region" description="Gly residues" evidence="1">
    <location>
        <begin position="147"/>
        <end position="160"/>
    </location>
</feature>
<dbReference type="InterPro" id="IPR003583">
    <property type="entry name" value="Hlx-hairpin-Hlx_DNA-bd_motif"/>
</dbReference>
<name>A0A852SXM5_9MICO</name>
<dbReference type="Gene3D" id="3.10.560.10">
    <property type="entry name" value="Outer membrane lipoprotein wza domain like"/>
    <property type="match status" value="1"/>
</dbReference>
<protein>
    <submittedName>
        <fullName evidence="4">Competence protein ComEA</fullName>
    </submittedName>
</protein>
<dbReference type="InterPro" id="IPR051675">
    <property type="entry name" value="Endo/Exo/Phosphatase_dom_1"/>
</dbReference>
<proteinExistence type="predicted"/>
<dbReference type="Pfam" id="PF12836">
    <property type="entry name" value="HHH_3"/>
    <property type="match status" value="1"/>
</dbReference>
<dbReference type="PANTHER" id="PTHR21180:SF32">
    <property type="entry name" value="ENDONUCLEASE_EXONUCLEASE_PHOSPHATASE FAMILY DOMAIN-CONTAINING PROTEIN 1"/>
    <property type="match status" value="1"/>
</dbReference>
<evidence type="ECO:0000256" key="2">
    <source>
        <dbReference type="SAM" id="Phobius"/>
    </source>
</evidence>
<dbReference type="GO" id="GO:0003677">
    <property type="term" value="F:DNA binding"/>
    <property type="evidence" value="ECO:0007669"/>
    <property type="project" value="InterPro"/>
</dbReference>
<keyword evidence="2" id="KW-0812">Transmembrane</keyword>
<feature type="region of interest" description="Disordered" evidence="1">
    <location>
        <begin position="1"/>
        <end position="22"/>
    </location>
</feature>
<evidence type="ECO:0000259" key="3">
    <source>
        <dbReference type="SMART" id="SM00278"/>
    </source>
</evidence>
<gene>
    <name evidence="4" type="ORF">BJ963_000941</name>
</gene>
<dbReference type="EMBL" id="JACCBJ010000001">
    <property type="protein sequence ID" value="NYD73422.1"/>
    <property type="molecule type" value="Genomic_DNA"/>
</dbReference>